<dbReference type="SUPFAM" id="SSF69304">
    <property type="entry name" value="Tricorn protease N-terminal domain"/>
    <property type="match status" value="1"/>
</dbReference>
<dbReference type="PROSITE" id="PS51257">
    <property type="entry name" value="PROKAR_LIPOPROTEIN"/>
    <property type="match status" value="1"/>
</dbReference>
<dbReference type="EMBL" id="FQYV01000025">
    <property type="protein sequence ID" value="SHJ76582.1"/>
    <property type="molecule type" value="Genomic_DNA"/>
</dbReference>
<protein>
    <submittedName>
        <fullName evidence="3">Dipeptidyl aminopeptidase/acylaminoacyl peptidase</fullName>
    </submittedName>
</protein>
<dbReference type="RefSeq" id="WP_159431779.1">
    <property type="nucleotide sequence ID" value="NZ_FNNS01000024.1"/>
</dbReference>
<keyword evidence="3" id="KW-0031">Aminopeptidase</keyword>
<keyword evidence="1" id="KW-0378">Hydrolase</keyword>
<name>A0A1M6LZK6_9FLAO</name>
<gene>
    <name evidence="3" type="ORF">SAMN04487908_1252</name>
</gene>
<dbReference type="InterPro" id="IPR029058">
    <property type="entry name" value="AB_hydrolase_fold"/>
</dbReference>
<sequence>MKFSLTNSKINVAISQFLLLCLFVMASCPLVGQSEPSKPVVQPKDYSMWHTLRFPQISGDGKWSSYLLDYEQAMDTLFVIDINGKIIYELPNANNGQFEPSEKPKLFAFKHNAKGIGVLNMSSGITEYVSQADRFEFSSDGKFLAVFNLQKQNGYLKLFDVEKNKTTIIQNVQNFNFDPTGSTALLVINKAKKVQVELIRLHNMQQSIILSSENSNVLYPTWHENGKTLVFLVSSNDSKQRLYFFKDGETPVLKELDDIDLKELGDVEISKLDLSFSKDGERIFFWNHMRQQISDKNDADSVKVQVWKGTDKWIYPRQKLDWEYNKIDKMAVWWPLDKKVSQIGTNKQPEVILTGDQKFAISYNILTYEPQNLEFPQSDFYITNLETGEYKLLVEKLDTAVGYLSIEPSGRYLAYFKENSWWIYDIKNNIHRNASVGIPFPLNYKHPPHSVDVIPYGYMKWTRDKELLVYDEFDIWKINPDGSSPQILTNGRSSSISYRAYNFLYDGFYNTRALGINSTYKTVEDDVFITRDSLFNYGFAIQNSNGTITPIQKNTGKISDLRKAKYANSYVFIKEKNNEPPALYSKVGNRIKMLVQSNKQHYKFRVGKTELISYKNKQGEHLHGLLHYPDNYEQGKKYPMVVRIYELLSHHYQSYINPSLQNADGFNYKNFTAAGYFVLQPDILIQKGEPGISATDCVITAVNNVLEKDVVDKKGIGLIGHSFGGYETAFIISQTNLFAAAVVGTGVFDIVDFYHTVGKNSGRPDHWRFESQQWRIGKSFYEDKKVYKNNSPLEYAHKINTPTLIWTGNKDYHVNWHQSEAMFLSLRRQKIDVEMLIYENEEHALLQSENQLHLTNYIQKWFDRHLKNE</sequence>
<dbReference type="SUPFAM" id="SSF82171">
    <property type="entry name" value="DPP6 N-terminal domain-like"/>
    <property type="match status" value="1"/>
</dbReference>
<dbReference type="PANTHER" id="PTHR42776:SF27">
    <property type="entry name" value="DIPEPTIDYL PEPTIDASE FAMILY MEMBER 6"/>
    <property type="match status" value="1"/>
</dbReference>
<dbReference type="SUPFAM" id="SSF53474">
    <property type="entry name" value="alpha/beta-Hydrolases"/>
    <property type="match status" value="1"/>
</dbReference>
<dbReference type="GO" id="GO:0004177">
    <property type="term" value="F:aminopeptidase activity"/>
    <property type="evidence" value="ECO:0007669"/>
    <property type="project" value="UniProtKB-KW"/>
</dbReference>
<accession>A0A1M6LZK6</accession>
<evidence type="ECO:0000256" key="1">
    <source>
        <dbReference type="ARBA" id="ARBA00022801"/>
    </source>
</evidence>
<dbReference type="Proteomes" id="UP000184172">
    <property type="component" value="Unassembled WGS sequence"/>
</dbReference>
<dbReference type="OrthoDB" id="9812921at2"/>
<reference evidence="4" key="1">
    <citation type="submission" date="2016-11" db="EMBL/GenBank/DDBJ databases">
        <authorList>
            <person name="Varghese N."/>
            <person name="Submissions S."/>
        </authorList>
    </citation>
    <scope>NUCLEOTIDE SEQUENCE [LARGE SCALE GENOMIC DNA]</scope>
    <source>
        <strain evidence="4">DSM 26349</strain>
    </source>
</reference>
<organism evidence="3 4">
    <name type="scientific">Aequorivita viscosa</name>
    <dbReference type="NCBI Taxonomy" id="797419"/>
    <lineage>
        <taxon>Bacteria</taxon>
        <taxon>Pseudomonadati</taxon>
        <taxon>Bacteroidota</taxon>
        <taxon>Flavobacteriia</taxon>
        <taxon>Flavobacteriales</taxon>
        <taxon>Flavobacteriaceae</taxon>
        <taxon>Aequorivita</taxon>
    </lineage>
</organism>
<keyword evidence="3" id="KW-0645">Protease</keyword>
<dbReference type="InterPro" id="IPR001375">
    <property type="entry name" value="Peptidase_S9_cat"/>
</dbReference>
<dbReference type="Gene3D" id="2.120.10.30">
    <property type="entry name" value="TolB, C-terminal domain"/>
    <property type="match status" value="1"/>
</dbReference>
<evidence type="ECO:0000313" key="3">
    <source>
        <dbReference type="EMBL" id="SHJ76582.1"/>
    </source>
</evidence>
<dbReference type="AlphaFoldDB" id="A0A1M6LZK6"/>
<evidence type="ECO:0000259" key="2">
    <source>
        <dbReference type="Pfam" id="PF00326"/>
    </source>
</evidence>
<dbReference type="STRING" id="797419.SAMN05216556_12458"/>
<proteinExistence type="predicted"/>
<dbReference type="PANTHER" id="PTHR42776">
    <property type="entry name" value="SERINE PEPTIDASE S9 FAMILY MEMBER"/>
    <property type="match status" value="1"/>
</dbReference>
<dbReference type="GO" id="GO:0004252">
    <property type="term" value="F:serine-type endopeptidase activity"/>
    <property type="evidence" value="ECO:0007669"/>
    <property type="project" value="TreeGrafter"/>
</dbReference>
<dbReference type="Gene3D" id="3.40.50.1820">
    <property type="entry name" value="alpha/beta hydrolase"/>
    <property type="match status" value="1"/>
</dbReference>
<dbReference type="InterPro" id="IPR011042">
    <property type="entry name" value="6-blade_b-propeller_TolB-like"/>
</dbReference>
<feature type="domain" description="Peptidase S9 prolyl oligopeptidase catalytic" evidence="2">
    <location>
        <begin position="698"/>
        <end position="868"/>
    </location>
</feature>
<dbReference type="GO" id="GO:0006508">
    <property type="term" value="P:proteolysis"/>
    <property type="evidence" value="ECO:0007669"/>
    <property type="project" value="InterPro"/>
</dbReference>
<dbReference type="Pfam" id="PF00326">
    <property type="entry name" value="Peptidase_S9"/>
    <property type="match status" value="1"/>
</dbReference>
<evidence type="ECO:0000313" key="4">
    <source>
        <dbReference type="Proteomes" id="UP000184172"/>
    </source>
</evidence>
<keyword evidence="4" id="KW-1185">Reference proteome</keyword>